<dbReference type="SUPFAM" id="SSF47823">
    <property type="entry name" value="lambda integrase-like, N-terminal domain"/>
    <property type="match status" value="1"/>
</dbReference>
<dbReference type="PROSITE" id="PS51900">
    <property type="entry name" value="CB"/>
    <property type="match status" value="1"/>
</dbReference>
<dbReference type="Gene3D" id="1.10.150.130">
    <property type="match status" value="1"/>
</dbReference>
<dbReference type="RefSeq" id="WP_290314686.1">
    <property type="nucleotide sequence ID" value="NZ_JAUFPN010000008.1"/>
</dbReference>
<gene>
    <name evidence="8" type="ORF">QWZ14_00990</name>
</gene>
<evidence type="ECO:0000256" key="4">
    <source>
        <dbReference type="PROSITE-ProRule" id="PRU01248"/>
    </source>
</evidence>
<dbReference type="InterPro" id="IPR010998">
    <property type="entry name" value="Integrase_recombinase_N"/>
</dbReference>
<feature type="region of interest" description="Disordered" evidence="5">
    <location>
        <begin position="268"/>
        <end position="288"/>
    </location>
</feature>
<keyword evidence="3" id="KW-0233">DNA recombination</keyword>
<dbReference type="InterPro" id="IPR044068">
    <property type="entry name" value="CB"/>
</dbReference>
<keyword evidence="9" id="KW-1185">Reference proteome</keyword>
<dbReference type="Proteomes" id="UP001529369">
    <property type="component" value="Unassembled WGS sequence"/>
</dbReference>
<dbReference type="PROSITE" id="PS51898">
    <property type="entry name" value="TYR_RECOMBINASE"/>
    <property type="match status" value="1"/>
</dbReference>
<evidence type="ECO:0000313" key="9">
    <source>
        <dbReference type="Proteomes" id="UP001529369"/>
    </source>
</evidence>
<reference evidence="9" key="1">
    <citation type="journal article" date="2019" name="Int. J. Syst. Evol. Microbiol.">
        <title>The Global Catalogue of Microorganisms (GCM) 10K type strain sequencing project: providing services to taxonomists for standard genome sequencing and annotation.</title>
        <authorList>
            <consortium name="The Broad Institute Genomics Platform"/>
            <consortium name="The Broad Institute Genome Sequencing Center for Infectious Disease"/>
            <person name="Wu L."/>
            <person name="Ma J."/>
        </authorList>
    </citation>
    <scope>NUCLEOTIDE SEQUENCE [LARGE SCALE GENOMIC DNA]</scope>
    <source>
        <strain evidence="9">CECT 7131</strain>
    </source>
</reference>
<feature type="domain" description="Tyr recombinase" evidence="6">
    <location>
        <begin position="128"/>
        <end position="288"/>
    </location>
</feature>
<dbReference type="InterPro" id="IPR013762">
    <property type="entry name" value="Integrase-like_cat_sf"/>
</dbReference>
<name>A0ABT7ZZT5_9PROT</name>
<feature type="compositionally biased region" description="Polar residues" evidence="5">
    <location>
        <begin position="24"/>
        <end position="38"/>
    </location>
</feature>
<dbReference type="InterPro" id="IPR002104">
    <property type="entry name" value="Integrase_catalytic"/>
</dbReference>
<feature type="region of interest" description="Disordered" evidence="5">
    <location>
        <begin position="1"/>
        <end position="39"/>
    </location>
</feature>
<evidence type="ECO:0000256" key="1">
    <source>
        <dbReference type="ARBA" id="ARBA00022908"/>
    </source>
</evidence>
<evidence type="ECO:0000313" key="8">
    <source>
        <dbReference type="EMBL" id="MDN3562956.1"/>
    </source>
</evidence>
<keyword evidence="2 4" id="KW-0238">DNA-binding</keyword>
<feature type="compositionally biased region" description="Low complexity" evidence="5">
    <location>
        <begin position="275"/>
        <end position="288"/>
    </location>
</feature>
<dbReference type="EMBL" id="JAUFPN010000008">
    <property type="protein sequence ID" value="MDN3562956.1"/>
    <property type="molecule type" value="Genomic_DNA"/>
</dbReference>
<protein>
    <submittedName>
        <fullName evidence="8">Integrase</fullName>
    </submittedName>
</protein>
<feature type="domain" description="Core-binding (CB)" evidence="7">
    <location>
        <begin position="27"/>
        <end position="102"/>
    </location>
</feature>
<dbReference type="SUPFAM" id="SSF56349">
    <property type="entry name" value="DNA breaking-rejoining enzymes"/>
    <property type="match status" value="1"/>
</dbReference>
<evidence type="ECO:0000256" key="3">
    <source>
        <dbReference type="ARBA" id="ARBA00023172"/>
    </source>
</evidence>
<dbReference type="Gene3D" id="1.10.443.10">
    <property type="entry name" value="Intergrase catalytic core"/>
    <property type="match status" value="1"/>
</dbReference>
<evidence type="ECO:0000256" key="2">
    <source>
        <dbReference type="ARBA" id="ARBA00023125"/>
    </source>
</evidence>
<organism evidence="8 9">
    <name type="scientific">Paeniroseomonas aquatica</name>
    <dbReference type="NCBI Taxonomy" id="373043"/>
    <lineage>
        <taxon>Bacteria</taxon>
        <taxon>Pseudomonadati</taxon>
        <taxon>Pseudomonadota</taxon>
        <taxon>Alphaproteobacteria</taxon>
        <taxon>Acetobacterales</taxon>
        <taxon>Acetobacteraceae</taxon>
        <taxon>Paeniroseomonas</taxon>
    </lineage>
</organism>
<comment type="caution">
    <text evidence="8">The sequence shown here is derived from an EMBL/GenBank/DDBJ whole genome shotgun (WGS) entry which is preliminary data.</text>
</comment>
<keyword evidence="1" id="KW-0229">DNA integration</keyword>
<accession>A0ABT7ZZT5</accession>
<proteinExistence type="predicted"/>
<evidence type="ECO:0000259" key="6">
    <source>
        <dbReference type="PROSITE" id="PS51898"/>
    </source>
</evidence>
<evidence type="ECO:0000256" key="5">
    <source>
        <dbReference type="SAM" id="MobiDB-lite"/>
    </source>
</evidence>
<sequence>MPQPSPPWQARAATGRTDRGRGPSTITTHHATTGQPHSAHTRRAYAADWQAFSGWCAAAGQPALPATPEAVAGHLASLAGRLGPSGLRRRLAAITDRHRRAGQAWDPAQPLIRATLRDLVARQATPVRPAAALGEAALRPLLASCGDDLAGRRDRALFLLVQATALRRAALVALDREQLRFTAAGMVVETAQGALKLARAPDSDRCPVRALEAWLRQARIDYGAVFRRVTAAGTLEDRLSPQGVWRILRRRAALARLRLPAGRRLSPEGLRAGARLPPASSTSPPRPR</sequence>
<evidence type="ECO:0000259" key="7">
    <source>
        <dbReference type="PROSITE" id="PS51900"/>
    </source>
</evidence>
<dbReference type="InterPro" id="IPR011010">
    <property type="entry name" value="DNA_brk_join_enz"/>
</dbReference>